<sequence>MHGDFSGRNNRFPYGGGYATATPGYGSASRYATEQTGGAEQGGESGDFDFNAFMDFELQTSLIMSGMVPNAMHGTVTDHRPSNMAAQKSLQHFFTPAVGQATQEAAGHPEVKPDYAAAYNGIFLDEASCDAYWSSTQGVGYTPLSIEDDDVDDVSDGEKGNLIQAMFNAITDDPGPAPSGATYTKLGAGGYKRAYAGCAKLYYRAVRLHQEGIPTQLLKKKAATTTTGYSVDLNSKSTQRMANIIDAVSSNKRVACDVLKAERLDDLVRSPKAFVDRKLHNCKGNGQKGRDLQEIKVYRTRGQATVQAPWQGPFPSGWMPQSSGFRTSASAVGADAGRMVREVQTGGQLQAVKTPQGGTQTLPSQHIINTPTAAFFNYSMHPDSESTGSRATSRPYELYSARNYSGKRKRGEDTDNTGDRATMQMRRTSASDDEGGHDEGGHDEDETFTESEYGAYFAPFLV</sequence>
<dbReference type="OrthoDB" id="3644827at2759"/>
<protein>
    <submittedName>
        <fullName evidence="2">Uncharacterized protein</fullName>
    </submittedName>
</protein>
<keyword evidence="3" id="KW-1185">Reference proteome</keyword>
<organism evidence="2 3">
    <name type="scientific">Friedmanniomyces simplex</name>
    <dbReference type="NCBI Taxonomy" id="329884"/>
    <lineage>
        <taxon>Eukaryota</taxon>
        <taxon>Fungi</taxon>
        <taxon>Dikarya</taxon>
        <taxon>Ascomycota</taxon>
        <taxon>Pezizomycotina</taxon>
        <taxon>Dothideomycetes</taxon>
        <taxon>Dothideomycetidae</taxon>
        <taxon>Mycosphaerellales</taxon>
        <taxon>Teratosphaeriaceae</taxon>
        <taxon>Friedmanniomyces</taxon>
    </lineage>
</organism>
<proteinExistence type="predicted"/>
<name>A0A4U0XEZ8_9PEZI</name>
<evidence type="ECO:0000313" key="2">
    <source>
        <dbReference type="EMBL" id="TKA75504.1"/>
    </source>
</evidence>
<evidence type="ECO:0000313" key="3">
    <source>
        <dbReference type="Proteomes" id="UP000309340"/>
    </source>
</evidence>
<accession>A0A4U0XEZ8</accession>
<feature type="compositionally biased region" description="Acidic residues" evidence="1">
    <location>
        <begin position="431"/>
        <end position="449"/>
    </location>
</feature>
<gene>
    <name evidence="2" type="ORF">B0A55_04650</name>
</gene>
<dbReference type="EMBL" id="NAJQ01000191">
    <property type="protein sequence ID" value="TKA75504.1"/>
    <property type="molecule type" value="Genomic_DNA"/>
</dbReference>
<dbReference type="AlphaFoldDB" id="A0A4U0XEZ8"/>
<reference evidence="2 3" key="1">
    <citation type="submission" date="2017-03" db="EMBL/GenBank/DDBJ databases">
        <title>Genomes of endolithic fungi from Antarctica.</title>
        <authorList>
            <person name="Coleine C."/>
            <person name="Masonjones S."/>
            <person name="Stajich J.E."/>
        </authorList>
    </citation>
    <scope>NUCLEOTIDE SEQUENCE [LARGE SCALE GENOMIC DNA]</scope>
    <source>
        <strain evidence="2 3">CCFEE 5184</strain>
    </source>
</reference>
<evidence type="ECO:0000256" key="1">
    <source>
        <dbReference type="SAM" id="MobiDB-lite"/>
    </source>
</evidence>
<feature type="region of interest" description="Disordered" evidence="1">
    <location>
        <begin position="379"/>
        <end position="451"/>
    </location>
</feature>
<dbReference type="Proteomes" id="UP000309340">
    <property type="component" value="Unassembled WGS sequence"/>
</dbReference>
<comment type="caution">
    <text evidence="2">The sequence shown here is derived from an EMBL/GenBank/DDBJ whole genome shotgun (WGS) entry which is preliminary data.</text>
</comment>